<evidence type="ECO:0000256" key="3">
    <source>
        <dbReference type="ARBA" id="ARBA00022723"/>
    </source>
</evidence>
<evidence type="ECO:0000256" key="1">
    <source>
        <dbReference type="ARBA" id="ARBA00008987"/>
    </source>
</evidence>
<dbReference type="GO" id="GO:0045454">
    <property type="term" value="P:cell redox homeostasis"/>
    <property type="evidence" value="ECO:0007669"/>
    <property type="project" value="TreeGrafter"/>
</dbReference>
<reference evidence="9 10" key="1">
    <citation type="submission" date="2015-09" db="EMBL/GenBank/DDBJ databases">
        <title>Complete genome sequence of a benzo[a]pyrene-degrading bacterium Altererythrobacter epoxidivorans CGMCC 1.7731T.</title>
        <authorList>
            <person name="Li Z."/>
            <person name="Cheng H."/>
            <person name="Huo Y."/>
            <person name="Xu X."/>
        </authorList>
    </citation>
    <scope>NUCLEOTIDE SEQUENCE [LARGE SCALE GENOMIC DNA]</scope>
    <source>
        <strain evidence="9 10">CGMCC 1.7731</strain>
    </source>
</reference>
<dbReference type="InterPro" id="IPR049299">
    <property type="entry name" value="Thio2_N"/>
</dbReference>
<dbReference type="AlphaFoldDB" id="A0A0M3TA33"/>
<dbReference type="PATRIC" id="fig|361183.4.peg.745"/>
<evidence type="ECO:0000256" key="7">
    <source>
        <dbReference type="NCBIfam" id="TIGR01068"/>
    </source>
</evidence>
<dbReference type="GO" id="GO:0005829">
    <property type="term" value="C:cytosol"/>
    <property type="evidence" value="ECO:0007669"/>
    <property type="project" value="TreeGrafter"/>
</dbReference>
<dbReference type="PROSITE" id="PS51352">
    <property type="entry name" value="THIOREDOXIN_2"/>
    <property type="match status" value="1"/>
</dbReference>
<dbReference type="GO" id="GO:0015035">
    <property type="term" value="F:protein-disulfide reductase activity"/>
    <property type="evidence" value="ECO:0007669"/>
    <property type="project" value="UniProtKB-UniRule"/>
</dbReference>
<evidence type="ECO:0000256" key="2">
    <source>
        <dbReference type="ARBA" id="ARBA00022448"/>
    </source>
</evidence>
<gene>
    <name evidence="9" type="ORF">AMC99_00763</name>
</gene>
<proteinExistence type="inferred from homology"/>
<keyword evidence="3" id="KW-0479">Metal-binding</keyword>
<dbReference type="Proteomes" id="UP000057938">
    <property type="component" value="Chromosome"/>
</dbReference>
<evidence type="ECO:0000256" key="6">
    <source>
        <dbReference type="ARBA" id="ARBA00023284"/>
    </source>
</evidence>
<dbReference type="Pfam" id="PF00085">
    <property type="entry name" value="Thioredoxin"/>
    <property type="match status" value="1"/>
</dbReference>
<dbReference type="InterPro" id="IPR005746">
    <property type="entry name" value="Thioredoxin"/>
</dbReference>
<dbReference type="Gene3D" id="2.30.30.380">
    <property type="entry name" value="Zn-finger domain of Sec23/24"/>
    <property type="match status" value="1"/>
</dbReference>
<dbReference type="EMBL" id="CP012669">
    <property type="protein sequence ID" value="ALE16066.1"/>
    <property type="molecule type" value="Genomic_DNA"/>
</dbReference>
<keyword evidence="6" id="KW-0676">Redox-active center</keyword>
<dbReference type="PANTHER" id="PTHR45663:SF11">
    <property type="entry name" value="GEO12009P1"/>
    <property type="match status" value="1"/>
</dbReference>
<dbReference type="NCBIfam" id="NF008229">
    <property type="entry name" value="PRK10996.1"/>
    <property type="match status" value="1"/>
</dbReference>
<sequence>MVCPNCLALNRVPSERLADGPRCGKCKAELFPGDPPSVSGAALAKTVAKSSVPVVVDFWAPWCGPCRTMAPAYAQAAKQLAGKALLLKVDTDAEQGAGAAHRIQSIPTLAVFRQGREVARTAGAMPPHAIVSWVNSALGG</sequence>
<dbReference type="GO" id="GO:0046872">
    <property type="term" value="F:metal ion binding"/>
    <property type="evidence" value="ECO:0007669"/>
    <property type="project" value="UniProtKB-KW"/>
</dbReference>
<evidence type="ECO:0000256" key="5">
    <source>
        <dbReference type="ARBA" id="ARBA00023157"/>
    </source>
</evidence>
<dbReference type="NCBIfam" id="TIGR01068">
    <property type="entry name" value="thioredoxin"/>
    <property type="match status" value="1"/>
</dbReference>
<name>A0A0M3TA33_9SPHN</name>
<evidence type="ECO:0000313" key="10">
    <source>
        <dbReference type="Proteomes" id="UP000057938"/>
    </source>
</evidence>
<keyword evidence="10" id="KW-1185">Reference proteome</keyword>
<organism evidence="9 10">
    <name type="scientific">Altererythrobacter epoxidivorans</name>
    <dbReference type="NCBI Taxonomy" id="361183"/>
    <lineage>
        <taxon>Bacteria</taxon>
        <taxon>Pseudomonadati</taxon>
        <taxon>Pseudomonadota</taxon>
        <taxon>Alphaproteobacteria</taxon>
        <taxon>Sphingomonadales</taxon>
        <taxon>Erythrobacteraceae</taxon>
        <taxon>Altererythrobacter</taxon>
    </lineage>
</organism>
<keyword evidence="5" id="KW-1015">Disulfide bond</keyword>
<dbReference type="Gene3D" id="3.40.30.10">
    <property type="entry name" value="Glutaredoxin"/>
    <property type="match status" value="1"/>
</dbReference>
<dbReference type="PRINTS" id="PR00421">
    <property type="entry name" value="THIOREDOXIN"/>
</dbReference>
<dbReference type="PROSITE" id="PS00194">
    <property type="entry name" value="THIOREDOXIN_1"/>
    <property type="match status" value="1"/>
</dbReference>
<dbReference type="Pfam" id="PF21352">
    <property type="entry name" value="Zn_ribbon_Thio2"/>
    <property type="match status" value="1"/>
</dbReference>
<dbReference type="InterPro" id="IPR036249">
    <property type="entry name" value="Thioredoxin-like_sf"/>
</dbReference>
<protein>
    <recommendedName>
        <fullName evidence="7">Thioredoxin</fullName>
    </recommendedName>
</protein>
<dbReference type="STRING" id="361183.AMC99_00763"/>
<dbReference type="PANTHER" id="PTHR45663">
    <property type="entry name" value="GEO12009P1"/>
    <property type="match status" value="1"/>
</dbReference>
<dbReference type="CDD" id="cd02947">
    <property type="entry name" value="TRX_family"/>
    <property type="match status" value="1"/>
</dbReference>
<dbReference type="InterPro" id="IPR013766">
    <property type="entry name" value="Thioredoxin_domain"/>
</dbReference>
<feature type="domain" description="Thioredoxin" evidence="8">
    <location>
        <begin position="24"/>
        <end position="139"/>
    </location>
</feature>
<evidence type="ECO:0000256" key="4">
    <source>
        <dbReference type="ARBA" id="ARBA00022982"/>
    </source>
</evidence>
<dbReference type="InterPro" id="IPR017937">
    <property type="entry name" value="Thioredoxin_CS"/>
</dbReference>
<keyword evidence="2" id="KW-0813">Transport</keyword>
<dbReference type="KEGG" id="aep:AMC99_00763"/>
<comment type="similarity">
    <text evidence="1">Belongs to the thioredoxin family.</text>
</comment>
<keyword evidence="4" id="KW-0249">Electron transport</keyword>
<dbReference type="SUPFAM" id="SSF52833">
    <property type="entry name" value="Thioredoxin-like"/>
    <property type="match status" value="1"/>
</dbReference>
<evidence type="ECO:0000259" key="8">
    <source>
        <dbReference type="PROSITE" id="PS51352"/>
    </source>
</evidence>
<evidence type="ECO:0000313" key="9">
    <source>
        <dbReference type="EMBL" id="ALE16066.1"/>
    </source>
</evidence>
<accession>A0A0M3TA33</accession>